<dbReference type="Proteomes" id="UP000051086">
    <property type="component" value="Unassembled WGS sequence"/>
</dbReference>
<name>A0A0P1FRE3_9RHOB</name>
<accession>A0A0P1FRE3</accession>
<sequence length="255" mass="27801">MKTPSPSLITLTLCPSADLEETLAEDPRGVVAADQTASVADLEAMVRANWAAIKDVAGAQAVVVLPDLPALDELSLRAKETGIEVVRLETPLPDRQQIGDMIRREKDTPYVILLEEADRLTPGALAHLLTRLENRNSLGELPDLLVLNQAHWLSDPQTVLPHPDATAMAALPTGRKGPNLEDLMRLLPDPQRLIRREAGPNSINGWQNPHAGWPVYEAQLQDAQSLLVLRRPLVLRRWRPAAVISGLGSGLIASK</sequence>
<keyword evidence="3" id="KW-1185">Reference proteome</keyword>
<protein>
    <submittedName>
        <fullName evidence="2">Uncharacterized protein</fullName>
    </submittedName>
</protein>
<dbReference type="EMBL" id="CYSB01000007">
    <property type="protein sequence ID" value="CUH63537.1"/>
    <property type="molecule type" value="Genomic_DNA"/>
</dbReference>
<proteinExistence type="predicted"/>
<dbReference type="AlphaFoldDB" id="A0A0P1FRE3"/>
<evidence type="ECO:0000313" key="3">
    <source>
        <dbReference type="Proteomes" id="UP000051086"/>
    </source>
</evidence>
<organism evidence="2 4">
    <name type="scientific">Thalassovita autumnalis</name>
    <dbReference type="NCBI Taxonomy" id="2072972"/>
    <lineage>
        <taxon>Bacteria</taxon>
        <taxon>Pseudomonadati</taxon>
        <taxon>Pseudomonadota</taxon>
        <taxon>Alphaproteobacteria</taxon>
        <taxon>Rhodobacterales</taxon>
        <taxon>Roseobacteraceae</taxon>
        <taxon>Thalassovita</taxon>
    </lineage>
</organism>
<dbReference type="EMBL" id="CYSC01000019">
    <property type="protein sequence ID" value="CUH71330.1"/>
    <property type="molecule type" value="Genomic_DNA"/>
</dbReference>
<reference evidence="2 4" key="2">
    <citation type="submission" date="2015-09" db="EMBL/GenBank/DDBJ databases">
        <authorList>
            <consortium name="Swine Surveillance"/>
        </authorList>
    </citation>
    <scope>NUCLEOTIDE SEQUENCE [LARGE SCALE GENOMIC DNA]</scope>
    <source>
        <strain evidence="2 4">5120</strain>
    </source>
</reference>
<evidence type="ECO:0000313" key="4">
    <source>
        <dbReference type="Proteomes" id="UP000051887"/>
    </source>
</evidence>
<evidence type="ECO:0000313" key="2">
    <source>
        <dbReference type="EMBL" id="CUH71330.1"/>
    </source>
</evidence>
<dbReference type="RefSeq" id="WP_058242654.1">
    <property type="nucleotide sequence ID" value="NZ_CYSB01000007.1"/>
</dbReference>
<dbReference type="Proteomes" id="UP000051887">
    <property type="component" value="Unassembled WGS sequence"/>
</dbReference>
<reference evidence="1 3" key="1">
    <citation type="submission" date="2015-09" db="EMBL/GenBank/DDBJ databases">
        <authorList>
            <person name="Rodrigo-Torres L."/>
            <person name="Arahal D.R."/>
        </authorList>
    </citation>
    <scope>NUCLEOTIDE SEQUENCE [LARGE SCALE GENOMIC DNA]</scope>
    <source>
        <strain evidence="1 3">CECT 5118</strain>
    </source>
</reference>
<gene>
    <name evidence="1" type="ORF">TL5118_00495</name>
    <name evidence="2" type="ORF">TL5120_01116</name>
</gene>
<evidence type="ECO:0000313" key="1">
    <source>
        <dbReference type="EMBL" id="CUH63537.1"/>
    </source>
</evidence>